<organism evidence="2 3">
    <name type="scientific">Gymnopus androsaceus JB14</name>
    <dbReference type="NCBI Taxonomy" id="1447944"/>
    <lineage>
        <taxon>Eukaryota</taxon>
        <taxon>Fungi</taxon>
        <taxon>Dikarya</taxon>
        <taxon>Basidiomycota</taxon>
        <taxon>Agaricomycotina</taxon>
        <taxon>Agaricomycetes</taxon>
        <taxon>Agaricomycetidae</taxon>
        <taxon>Agaricales</taxon>
        <taxon>Marasmiineae</taxon>
        <taxon>Omphalotaceae</taxon>
        <taxon>Gymnopus</taxon>
    </lineage>
</organism>
<dbReference type="Pfam" id="PF18758">
    <property type="entry name" value="KDZ"/>
    <property type="match status" value="2"/>
</dbReference>
<accession>A0A6A4HNN1</accession>
<dbReference type="EMBL" id="ML769483">
    <property type="protein sequence ID" value="KAE9398405.1"/>
    <property type="molecule type" value="Genomic_DNA"/>
</dbReference>
<evidence type="ECO:0000313" key="2">
    <source>
        <dbReference type="EMBL" id="KAE9398405.1"/>
    </source>
</evidence>
<dbReference type="OrthoDB" id="3257768at2759"/>
<dbReference type="PANTHER" id="PTHR33104">
    <property type="entry name" value="SI:DKEY-29D5.2"/>
    <property type="match status" value="1"/>
</dbReference>
<sequence length="518" mass="59782">MLPPKKKTCRKLEHRPPMCDGGSYFVESGPYREYCEKMQDQDEICTCTGLAAMDFANTKYLKGCSTTGVGMATCGCHEIVMPNGVGDLQKGERYGNIDYIWASTMRHWFKKLAECIKNLPPLVRLTCCFAESLPFCQDYFNLLYTLGAAMSDMEGIERIWSGSGLLGTSTREMGPGSRQNTIEDYWHNWNWRKNVSQGVILCKRLDRALKELSDQEDSFNTFQANQPQEVEAWKKLVENFEHGQSTENPFSLPKSGPTLQDIRLELAEEEKSEARESQEEEEEDELKSKQTTPAQYIYLLFEVEEQQRQLSFDIKKAHRRTRIEQQVNRVRALQRVHCPLALQILATTVPTVDIHGEPLSPPEAEDIILMFPSELPTNFRNPTLVSHELRYRDAQCSSSLHSLRHALLVKRRLYTFKNINFSEADEHIEVPALYFNNQQRKIDLDAASYRRARFAKVALVGEEAAGWRKLELQDVRMMGDEEEEKKKKQRAMKSRKERGSTAWNIEQKNGRDGQWFHS</sequence>
<dbReference type="AlphaFoldDB" id="A0A6A4HNN1"/>
<reference evidence="2" key="1">
    <citation type="journal article" date="2019" name="Environ. Microbiol.">
        <title>Fungal ecological strategies reflected in gene transcription - a case study of two litter decomposers.</title>
        <authorList>
            <person name="Barbi F."/>
            <person name="Kohler A."/>
            <person name="Barry K."/>
            <person name="Baskaran P."/>
            <person name="Daum C."/>
            <person name="Fauchery L."/>
            <person name="Ihrmark K."/>
            <person name="Kuo A."/>
            <person name="LaButti K."/>
            <person name="Lipzen A."/>
            <person name="Morin E."/>
            <person name="Grigoriev I.V."/>
            <person name="Henrissat B."/>
            <person name="Lindahl B."/>
            <person name="Martin F."/>
        </authorList>
    </citation>
    <scope>NUCLEOTIDE SEQUENCE</scope>
    <source>
        <strain evidence="2">JB14</strain>
    </source>
</reference>
<protein>
    <recommendedName>
        <fullName evidence="4">CxC2-like cysteine cluster KDZ transposase-associated domain-containing protein</fullName>
    </recommendedName>
</protein>
<feature type="region of interest" description="Disordered" evidence="1">
    <location>
        <begin position="269"/>
        <end position="290"/>
    </location>
</feature>
<dbReference type="InterPro" id="IPR040521">
    <property type="entry name" value="KDZ"/>
</dbReference>
<feature type="compositionally biased region" description="Basic residues" evidence="1">
    <location>
        <begin position="487"/>
        <end position="496"/>
    </location>
</feature>
<gene>
    <name evidence="2" type="ORF">BT96DRAFT_957616</name>
</gene>
<proteinExistence type="predicted"/>
<evidence type="ECO:0000313" key="3">
    <source>
        <dbReference type="Proteomes" id="UP000799118"/>
    </source>
</evidence>
<name>A0A6A4HNN1_9AGAR</name>
<evidence type="ECO:0000256" key="1">
    <source>
        <dbReference type="SAM" id="MobiDB-lite"/>
    </source>
</evidence>
<dbReference type="Proteomes" id="UP000799118">
    <property type="component" value="Unassembled WGS sequence"/>
</dbReference>
<keyword evidence="3" id="KW-1185">Reference proteome</keyword>
<feature type="region of interest" description="Disordered" evidence="1">
    <location>
        <begin position="479"/>
        <end position="518"/>
    </location>
</feature>
<dbReference type="PANTHER" id="PTHR33104:SF2">
    <property type="entry name" value="CXC3 LIKE CYSTEINE CLUSTER DOMAIN-CONTAINING PROTEIN"/>
    <property type="match status" value="1"/>
</dbReference>
<evidence type="ECO:0008006" key="4">
    <source>
        <dbReference type="Google" id="ProtNLM"/>
    </source>
</evidence>